<keyword evidence="2" id="KW-0964">Secreted</keyword>
<keyword evidence="5" id="KW-1015">Disulfide bond</keyword>
<evidence type="ECO:0000256" key="2">
    <source>
        <dbReference type="ARBA" id="ARBA00022525"/>
    </source>
</evidence>
<name>A0ABY7FZH9_MYAAR</name>
<dbReference type="PROSITE" id="PS50092">
    <property type="entry name" value="TSP1"/>
    <property type="match status" value="10"/>
</dbReference>
<evidence type="ECO:0000256" key="1">
    <source>
        <dbReference type="ARBA" id="ARBA00004613"/>
    </source>
</evidence>
<dbReference type="InterPro" id="IPR052065">
    <property type="entry name" value="Compl_asym_regulator"/>
</dbReference>
<dbReference type="PRINTS" id="PR01705">
    <property type="entry name" value="TSP1REPEAT"/>
</dbReference>
<keyword evidence="7" id="KW-1185">Reference proteome</keyword>
<proteinExistence type="predicted"/>
<keyword evidence="3" id="KW-0732">Signal</keyword>
<dbReference type="SMART" id="SM00209">
    <property type="entry name" value="TSP1"/>
    <property type="match status" value="10"/>
</dbReference>
<dbReference type="PANTHER" id="PTHR22906:SF43">
    <property type="entry name" value="PROPERDIN"/>
    <property type="match status" value="1"/>
</dbReference>
<dbReference type="PANTHER" id="PTHR22906">
    <property type="entry name" value="PROPERDIN"/>
    <property type="match status" value="1"/>
</dbReference>
<evidence type="ECO:0000256" key="4">
    <source>
        <dbReference type="ARBA" id="ARBA00022737"/>
    </source>
</evidence>
<dbReference type="Proteomes" id="UP001164746">
    <property type="component" value="Chromosome 14"/>
</dbReference>
<dbReference type="EMBL" id="CP111025">
    <property type="protein sequence ID" value="WAR26344.1"/>
    <property type="molecule type" value="Genomic_DNA"/>
</dbReference>
<keyword evidence="4" id="KW-0677">Repeat</keyword>
<dbReference type="Gene3D" id="2.20.100.10">
    <property type="entry name" value="Thrombospondin type-1 (TSP1) repeat"/>
    <property type="match status" value="10"/>
</dbReference>
<gene>
    <name evidence="6" type="ORF">MAR_012048</name>
</gene>
<evidence type="ECO:0000313" key="7">
    <source>
        <dbReference type="Proteomes" id="UP001164746"/>
    </source>
</evidence>
<dbReference type="SUPFAM" id="SSF82895">
    <property type="entry name" value="TSP-1 type 1 repeat"/>
    <property type="match status" value="10"/>
</dbReference>
<organism evidence="6 7">
    <name type="scientific">Mya arenaria</name>
    <name type="common">Soft-shell clam</name>
    <dbReference type="NCBI Taxonomy" id="6604"/>
    <lineage>
        <taxon>Eukaryota</taxon>
        <taxon>Metazoa</taxon>
        <taxon>Spiralia</taxon>
        <taxon>Lophotrochozoa</taxon>
        <taxon>Mollusca</taxon>
        <taxon>Bivalvia</taxon>
        <taxon>Autobranchia</taxon>
        <taxon>Heteroconchia</taxon>
        <taxon>Euheterodonta</taxon>
        <taxon>Imparidentia</taxon>
        <taxon>Neoheterodontei</taxon>
        <taxon>Myida</taxon>
        <taxon>Myoidea</taxon>
        <taxon>Myidae</taxon>
        <taxon>Mya</taxon>
    </lineage>
</organism>
<evidence type="ECO:0000313" key="6">
    <source>
        <dbReference type="EMBL" id="WAR26344.1"/>
    </source>
</evidence>
<dbReference type="InterPro" id="IPR000884">
    <property type="entry name" value="TSP1_rpt"/>
</dbReference>
<sequence>MHCVLMLMGGTPCGTNGDIVLYHVMADGVVGIGYVTDNATIPGLQQGGMTAVVLEALRTRQFVVLILARLNLLKIANKNERDVYKLMLVDGHWSLWGNWTECSVTCGEGQRSRNRSCSDPKPAFGGENCTIGSFFATETCRNVVCPVDGGWGTWESWSICDCGNEQNRKRKCENPSPVGAGKQCEGNYTQTVDCIPDASALCPRHMLAEYNVIDISRILSPCESIIFQADPLILLLEIPRYQRLMYLDTRTCIPYTPCMLELSAQGGWTNWFSWMSCSATCGHGTHLRLRLCENPKPENGGRYCEGEGRESNDCFDKFCAVDGNWSEWERWGACDKPCNTGYQSRNRTCSNPEPAYGGQNCSGKGVDTTTCNSQHCPVNGVWGEWGHWAECDVTCALGNQMRNRSCDNPLPAFGGQGCAGKETEFQKCQKGPCPIDGKWSGWGVWSECSVTCLNGTKSRKRTCDNPPALYNGADCVGSYTHVDVCRPRDNCDVNGGWSEWSGYTPCDTKCGPGTKMAFRGCDNPPTQNNGIYCQGEVSKSAPCIVKPCPVDGAWNSWMEWGECSTTCETGWRLRSRACDQPAPEYGGKPCPGSFNDNITCVERECPVDGGMSDWSEWSTCSHSCGNGTQTRTRACTNPSPMHGGANCTEDSSEDQLCLLVNCPINGIWSDWAAWGACDVTCGNGTMTRSRSCDNPQPEFGGEDCVGNATDVTECPDTCCPGNKQI</sequence>
<evidence type="ECO:0000256" key="5">
    <source>
        <dbReference type="ARBA" id="ARBA00023157"/>
    </source>
</evidence>
<comment type="subcellular location">
    <subcellularLocation>
        <location evidence="1">Secreted</location>
    </subcellularLocation>
</comment>
<protein>
    <submittedName>
        <fullName evidence="6">HMCN1-like protein</fullName>
    </submittedName>
</protein>
<accession>A0ABY7FZH9</accession>
<evidence type="ECO:0000256" key="3">
    <source>
        <dbReference type="ARBA" id="ARBA00022729"/>
    </source>
</evidence>
<dbReference type="Pfam" id="PF00090">
    <property type="entry name" value="TSP_1"/>
    <property type="match status" value="10"/>
</dbReference>
<reference evidence="6" key="1">
    <citation type="submission" date="2022-11" db="EMBL/GenBank/DDBJ databases">
        <title>Centuries of genome instability and evolution in soft-shell clam transmissible cancer (bioRxiv).</title>
        <authorList>
            <person name="Hart S.F.M."/>
            <person name="Yonemitsu M.A."/>
            <person name="Giersch R.M."/>
            <person name="Beal B.F."/>
            <person name="Arriagada G."/>
            <person name="Davis B.W."/>
            <person name="Ostrander E.A."/>
            <person name="Goff S.P."/>
            <person name="Metzger M.J."/>
        </authorList>
    </citation>
    <scope>NUCLEOTIDE SEQUENCE</scope>
    <source>
        <strain evidence="6">MELC-2E11</strain>
        <tissue evidence="6">Siphon/mantle</tissue>
    </source>
</reference>
<dbReference type="InterPro" id="IPR036383">
    <property type="entry name" value="TSP1_rpt_sf"/>
</dbReference>